<dbReference type="EMBL" id="AEYP01091972">
    <property type="status" value="NOT_ANNOTATED_CDS"/>
    <property type="molecule type" value="Genomic_DNA"/>
</dbReference>
<name>M3Y3Y3_MUSPF</name>
<dbReference type="InParanoid" id="M3Y3Y3"/>
<feature type="signal peptide" evidence="1">
    <location>
        <begin position="1"/>
        <end position="16"/>
    </location>
</feature>
<protein>
    <submittedName>
        <fullName evidence="2">Uncharacterized protein</fullName>
    </submittedName>
</protein>
<sequence length="54" mass="6177">MFLLFALLSMFGGLRAHLDSEGILLHITVPWKIRSNESEDSEKQVNDKNVCFII</sequence>
<feature type="chain" id="PRO_5004044579" evidence="1">
    <location>
        <begin position="17"/>
        <end position="54"/>
    </location>
</feature>
<evidence type="ECO:0000256" key="1">
    <source>
        <dbReference type="SAM" id="SignalP"/>
    </source>
</evidence>
<reference evidence="2" key="1">
    <citation type="submission" date="2024-06" db="UniProtKB">
        <authorList>
            <consortium name="Ensembl"/>
        </authorList>
    </citation>
    <scope>IDENTIFICATION</scope>
</reference>
<organism evidence="2">
    <name type="scientific">Mustela putorius furo</name>
    <name type="common">European domestic ferret</name>
    <name type="synonym">Mustela furo</name>
    <dbReference type="NCBI Taxonomy" id="9669"/>
    <lineage>
        <taxon>Eukaryota</taxon>
        <taxon>Metazoa</taxon>
        <taxon>Chordata</taxon>
        <taxon>Craniata</taxon>
        <taxon>Vertebrata</taxon>
        <taxon>Euteleostomi</taxon>
        <taxon>Mammalia</taxon>
        <taxon>Eutheria</taxon>
        <taxon>Laurasiatheria</taxon>
        <taxon>Carnivora</taxon>
        <taxon>Caniformia</taxon>
        <taxon>Musteloidea</taxon>
        <taxon>Mustelidae</taxon>
        <taxon>Mustelinae</taxon>
        <taxon>Mustela</taxon>
    </lineage>
</organism>
<dbReference type="Ensembl" id="ENSMPUT00000006139.1">
    <property type="protein sequence ID" value="ENSMPUP00000006034.1"/>
    <property type="gene ID" value="ENSMPUG00000006085.1"/>
</dbReference>
<proteinExistence type="predicted"/>
<dbReference type="AlphaFoldDB" id="M3Y3Y3"/>
<dbReference type="HOGENOM" id="CLU_3049731_0_0_1"/>
<keyword evidence="1" id="KW-0732">Signal</keyword>
<accession>M3Y3Y3</accession>
<evidence type="ECO:0000313" key="2">
    <source>
        <dbReference type="Ensembl" id="ENSMPUP00000006034.1"/>
    </source>
</evidence>